<dbReference type="PANTHER" id="PTHR44137">
    <property type="entry name" value="BNAC03G44070D PROTEIN"/>
    <property type="match status" value="1"/>
</dbReference>
<keyword evidence="5" id="KW-1185">Reference proteome</keyword>
<evidence type="ECO:0000313" key="4">
    <source>
        <dbReference type="EnsemblPlants" id="Kaladp0008s0215.1.v1.1.CDS.1"/>
    </source>
</evidence>
<dbReference type="OMA" id="PPTFWTS"/>
<dbReference type="InterPro" id="IPR036869">
    <property type="entry name" value="J_dom_sf"/>
</dbReference>
<organism evidence="4 5">
    <name type="scientific">Kalanchoe fedtschenkoi</name>
    <name type="common">Lavender scallops</name>
    <name type="synonym">South American air plant</name>
    <dbReference type="NCBI Taxonomy" id="63787"/>
    <lineage>
        <taxon>Eukaryota</taxon>
        <taxon>Viridiplantae</taxon>
        <taxon>Streptophyta</taxon>
        <taxon>Embryophyta</taxon>
        <taxon>Tracheophyta</taxon>
        <taxon>Spermatophyta</taxon>
        <taxon>Magnoliopsida</taxon>
        <taxon>eudicotyledons</taxon>
        <taxon>Gunneridae</taxon>
        <taxon>Pentapetalae</taxon>
        <taxon>Saxifragales</taxon>
        <taxon>Crassulaceae</taxon>
        <taxon>Kalanchoe</taxon>
    </lineage>
</organism>
<dbReference type="InterPro" id="IPR001623">
    <property type="entry name" value="DnaJ_domain"/>
</dbReference>
<dbReference type="Gene3D" id="1.10.287.110">
    <property type="entry name" value="DnaJ domain"/>
    <property type="match status" value="1"/>
</dbReference>
<sequence length="781" mass="88350">MECNKEEALRSKAIAEKRFTRKDIFGARKFAVKAQALYPELEGIQQMIATFDVYIAAENKLYGDSDWYAILNVHPSADDDMVRRHYRKLALLLHPDKNKTIGAEGAFKFVSQAWSLLSDKNKRASYDHMKSKVSQQPSSSVPSASPSTNGFTKFSKATFARDPKGSSKVPPSNTKPKQATFWTACYRCKMQYEYLRKYLNNNLLCPNCRKAFFAIETGPPRDRVVKSPTSQWSFSQQRQNSTHQSENSKTRNPGRNKVSIQKEESANFSTSGSGSQTNYQWNAFGGASSAPTSAQAAVMVQQAYETVRREREEAQAAKKREEVLQRKTNALKRMNSVHQGLTKRRRNMDDAGTSSLGKEFARHMDVEAIVGMSRSKLVDCTTAVSDVLYKSEGGNDISQLDPRYILIEKARKDIQTNLDKVIISSINMEKEGRKTKKQLAGERENEDLVMEGNCIESDDFSIKDDDLLEEGNRLKLSETSMSMFIDVPDSEFHVFRKAFTGSSFEENQVWAAYDNNDGMPRFYAMVHSVVSRDPLKLQISWLNSNMSVDSGLLNSLGSGFVQACGDFRAGSCLKKTDALECFSHKVRWRRGKLGRIAIYPRKGDVWALYRNWSPEWDWLTTDEMITKYDLVEVLEDLTEEGVTTIPLVKVAGFRAVFHRHLDLGQTQVIPKEDLSRFSHYVPSHQLTEAEAQSSLKGCLELDPAAVPSELLQIFSNITEEDVVSMQEDIDHIEMDNMKKTDEADMKLLSVKDKRIPLKSSVIVLDDLDEVTRDKIVGHSEI</sequence>
<feature type="region of interest" description="Disordered" evidence="2">
    <location>
        <begin position="127"/>
        <end position="149"/>
    </location>
</feature>
<dbReference type="SMART" id="SM00271">
    <property type="entry name" value="DnaJ"/>
    <property type="match status" value="1"/>
</dbReference>
<dbReference type="PANTHER" id="PTHR44137:SF32">
    <property type="entry name" value="DNAJ HEAT SHOCK AMINO-TERMINAL DOMAIN PROTEIN"/>
    <property type="match status" value="1"/>
</dbReference>
<reference evidence="4" key="1">
    <citation type="submission" date="2021-01" db="UniProtKB">
        <authorList>
            <consortium name="EnsemblPlants"/>
        </authorList>
    </citation>
    <scope>IDENTIFICATION</scope>
</reference>
<dbReference type="InterPro" id="IPR056988">
    <property type="entry name" value="Zn_ribbon_pln"/>
</dbReference>
<feature type="coiled-coil region" evidence="1">
    <location>
        <begin position="300"/>
        <end position="327"/>
    </location>
</feature>
<keyword evidence="1" id="KW-0175">Coiled coil</keyword>
<dbReference type="EnsemblPlants" id="Kaladp0008s0215.1.v1.1">
    <property type="protein sequence ID" value="Kaladp0008s0215.1.v1.1.CDS.1"/>
    <property type="gene ID" value="Kaladp0008s0215.v1.1"/>
</dbReference>
<dbReference type="Pfam" id="PF11926">
    <property type="entry name" value="DUF3444"/>
    <property type="match status" value="1"/>
</dbReference>
<accession>A0A7N0RCL9</accession>
<dbReference type="SUPFAM" id="SSF46565">
    <property type="entry name" value="Chaperone J-domain"/>
    <property type="match status" value="1"/>
</dbReference>
<evidence type="ECO:0000259" key="3">
    <source>
        <dbReference type="PROSITE" id="PS50076"/>
    </source>
</evidence>
<dbReference type="Pfam" id="PF23551">
    <property type="entry name" value="Zn_ribbon_20"/>
    <property type="match status" value="1"/>
</dbReference>
<dbReference type="CDD" id="cd06257">
    <property type="entry name" value="DnaJ"/>
    <property type="match status" value="1"/>
</dbReference>
<dbReference type="InterPro" id="IPR024593">
    <property type="entry name" value="DUF3444"/>
</dbReference>
<evidence type="ECO:0000256" key="2">
    <source>
        <dbReference type="SAM" id="MobiDB-lite"/>
    </source>
</evidence>
<dbReference type="AlphaFoldDB" id="A0A7N0RCL9"/>
<dbReference type="Pfam" id="PF00226">
    <property type="entry name" value="DnaJ"/>
    <property type="match status" value="1"/>
</dbReference>
<protein>
    <recommendedName>
        <fullName evidence="3">J domain-containing protein</fullName>
    </recommendedName>
</protein>
<dbReference type="Gramene" id="Kaladp0008s0215.2.v1.1">
    <property type="protein sequence ID" value="Kaladp0008s0215.2.v1.1.CDS.1"/>
    <property type="gene ID" value="Kaladp0008s0215.v1.1"/>
</dbReference>
<dbReference type="Proteomes" id="UP000594263">
    <property type="component" value="Unplaced"/>
</dbReference>
<evidence type="ECO:0000256" key="1">
    <source>
        <dbReference type="SAM" id="Coils"/>
    </source>
</evidence>
<feature type="compositionally biased region" description="Low complexity" evidence="2">
    <location>
        <begin position="132"/>
        <end position="147"/>
    </location>
</feature>
<name>A0A7N0RCL9_KALFE</name>
<proteinExistence type="predicted"/>
<dbReference type="PRINTS" id="PR00625">
    <property type="entry name" value="JDOMAIN"/>
</dbReference>
<feature type="region of interest" description="Disordered" evidence="2">
    <location>
        <begin position="220"/>
        <end position="274"/>
    </location>
</feature>
<feature type="compositionally biased region" description="Polar residues" evidence="2">
    <location>
        <begin position="227"/>
        <end position="253"/>
    </location>
</feature>
<feature type="domain" description="J" evidence="3">
    <location>
        <begin position="66"/>
        <end position="130"/>
    </location>
</feature>
<dbReference type="EnsemblPlants" id="Kaladp0008s0215.2.v1.1">
    <property type="protein sequence ID" value="Kaladp0008s0215.2.v1.1.CDS.1"/>
    <property type="gene ID" value="Kaladp0008s0215.v1.1"/>
</dbReference>
<dbReference type="InterPro" id="IPR018253">
    <property type="entry name" value="DnaJ_domain_CS"/>
</dbReference>
<evidence type="ECO:0000313" key="5">
    <source>
        <dbReference type="Proteomes" id="UP000594263"/>
    </source>
</evidence>
<dbReference type="PROSITE" id="PS50076">
    <property type="entry name" value="DNAJ_2"/>
    <property type="match status" value="1"/>
</dbReference>
<dbReference type="Gramene" id="Kaladp0008s0215.1.v1.1">
    <property type="protein sequence ID" value="Kaladp0008s0215.1.v1.1.CDS.1"/>
    <property type="gene ID" value="Kaladp0008s0215.v1.1"/>
</dbReference>
<dbReference type="PROSITE" id="PS00636">
    <property type="entry name" value="DNAJ_1"/>
    <property type="match status" value="1"/>
</dbReference>